<gene>
    <name evidence="1" type="ORF">Vadar_018555</name>
</gene>
<proteinExistence type="predicted"/>
<evidence type="ECO:0000313" key="2">
    <source>
        <dbReference type="Proteomes" id="UP000828048"/>
    </source>
</evidence>
<evidence type="ECO:0000313" key="1">
    <source>
        <dbReference type="EMBL" id="KAH7849484.1"/>
    </source>
</evidence>
<sequence length="382" mass="43331">MTVHICRNLISLSFKTQNPLALNKPHNISTLFSLFFFSSSSGRDPSNSSISLSDYLLSHHQFLPETVAKLSPWKLLKNPEKSDSMVSFLKENGFSKTHLEVIIKHFPNILTANLDYSIKPKIKILRDLGFSSSDIADIISADPWILTRSADNQLGPSILSLKSVLGSNAGVVRVLKICGWFLKCDLEKTMVPNVEFLKSCGISSTQIVKFVYNFPRLFLHKPESMRELVRRVDEMGMDRKSHAFLQGIRTMSSMSLENWELKLELFRRLGFSEDDIVSAFKRSPQAFAVSERKIKEVTQVLLGNGRLDISLIVSHPQLLNFSVESRLKPRLRIVEVLESKNLLMKKFSMSTICKISNKKFLDIFVLPYSDEVGKLYIPNAIS</sequence>
<comment type="caution">
    <text evidence="1">The sequence shown here is derived from an EMBL/GenBank/DDBJ whole genome shotgun (WGS) entry which is preliminary data.</text>
</comment>
<reference evidence="1 2" key="1">
    <citation type="journal article" date="2021" name="Hortic Res">
        <title>High-quality reference genome and annotation aids understanding of berry development for evergreen blueberry (Vaccinium darrowii).</title>
        <authorList>
            <person name="Yu J."/>
            <person name="Hulse-Kemp A.M."/>
            <person name="Babiker E."/>
            <person name="Staton M."/>
        </authorList>
    </citation>
    <scope>NUCLEOTIDE SEQUENCE [LARGE SCALE GENOMIC DNA]</scope>
    <source>
        <strain evidence="2">cv. NJ 8807/NJ 8810</strain>
        <tissue evidence="1">Young leaf</tissue>
    </source>
</reference>
<accession>A0ACB7Y958</accession>
<dbReference type="EMBL" id="CM037157">
    <property type="protein sequence ID" value="KAH7849484.1"/>
    <property type="molecule type" value="Genomic_DNA"/>
</dbReference>
<keyword evidence="2" id="KW-1185">Reference proteome</keyword>
<dbReference type="Proteomes" id="UP000828048">
    <property type="component" value="Chromosome 7"/>
</dbReference>
<organism evidence="1 2">
    <name type="scientific">Vaccinium darrowii</name>
    <dbReference type="NCBI Taxonomy" id="229202"/>
    <lineage>
        <taxon>Eukaryota</taxon>
        <taxon>Viridiplantae</taxon>
        <taxon>Streptophyta</taxon>
        <taxon>Embryophyta</taxon>
        <taxon>Tracheophyta</taxon>
        <taxon>Spermatophyta</taxon>
        <taxon>Magnoliopsida</taxon>
        <taxon>eudicotyledons</taxon>
        <taxon>Gunneridae</taxon>
        <taxon>Pentapetalae</taxon>
        <taxon>asterids</taxon>
        <taxon>Ericales</taxon>
        <taxon>Ericaceae</taxon>
        <taxon>Vaccinioideae</taxon>
        <taxon>Vaccinieae</taxon>
        <taxon>Vaccinium</taxon>
    </lineage>
</organism>
<protein>
    <submittedName>
        <fullName evidence="1">Uncharacterized protein</fullName>
    </submittedName>
</protein>
<name>A0ACB7Y958_9ERIC</name>